<evidence type="ECO:0000256" key="1">
    <source>
        <dbReference type="RuleBase" id="RU365057"/>
    </source>
</evidence>
<dbReference type="InterPro" id="IPR012977">
    <property type="entry name" value="SDA1_N"/>
</dbReference>
<dbReference type="PANTHER" id="PTHR12730">
    <property type="entry name" value="HSDA/SDA1-RELATED"/>
    <property type="match status" value="1"/>
</dbReference>
<evidence type="ECO:0000256" key="3">
    <source>
        <dbReference type="SAM" id="MobiDB-lite"/>
    </source>
</evidence>
<feature type="compositionally biased region" description="Basic and acidic residues" evidence="3">
    <location>
        <begin position="663"/>
        <end position="700"/>
    </location>
</feature>
<organism evidence="5 6">
    <name type="scientific">Paramecium sonneborni</name>
    <dbReference type="NCBI Taxonomy" id="65129"/>
    <lineage>
        <taxon>Eukaryota</taxon>
        <taxon>Sar</taxon>
        <taxon>Alveolata</taxon>
        <taxon>Ciliophora</taxon>
        <taxon>Intramacronucleata</taxon>
        <taxon>Oligohymenophorea</taxon>
        <taxon>Peniculida</taxon>
        <taxon>Parameciidae</taxon>
        <taxon>Paramecium</taxon>
    </lineage>
</organism>
<feature type="coiled-coil region" evidence="2">
    <location>
        <begin position="1"/>
        <end position="35"/>
    </location>
</feature>
<dbReference type="Pfam" id="PF08158">
    <property type="entry name" value="SDA1_HEAT"/>
    <property type="match status" value="1"/>
</dbReference>
<name>A0A8S1KGX5_9CILI</name>
<keyword evidence="1" id="KW-0690">Ribosome biogenesis</keyword>
<feature type="compositionally biased region" description="Acidic residues" evidence="3">
    <location>
        <begin position="558"/>
        <end position="622"/>
    </location>
</feature>
<evidence type="ECO:0000313" key="5">
    <source>
        <dbReference type="EMBL" id="CAD8054780.1"/>
    </source>
</evidence>
<sequence length="771" mass="92152">MNQQENAQKNVSTKSKEYKEECRQLLERIVALQLKVFKAPDLYVKEVLNVVELYKQQFELVKQNPGQSNGKFSIIAQFLSKVAIYYKTDLKFYIEDLMELINHFQNTLNQGLRKRIIFCLLRLRGKNLIEPYRMIVFLMKLFNCQDKDLRRIIFRFIIKDIKQFNKKHRNETLNKQIQNFIIDLIKKSQENIAKRALQIMIELYKKNIWKDNKCVNIIAQGCFNQNYKIKLLACYFLIETTENHVEIESSEDEADKYIQKKGKNKCVKPTKAREHRVEREKKMADKKQRKKLQKLKSSGGFFALDQIYSPQDFAERLFDNLKKHENERFSVKLAMMHLISRLIHRHKLLIIPFYTYIQKHLYPNSKDIAKLFAYLAESIHDQIPKEDLQPTIRHLIDQFINDRCQELTLTMGLRGIYEILQKHPKILDKDNITYLIHYIKYKNRNVSQAARSILNHFKDTNPQLLDKRLRGNKWKSTEELDGEFDDNFIQQITIGIDGAELLQQEEEEKLNKKFDVPIFCDRILTDEDFKRIRALKRKREAEIEQNKLQEKQQKTENIEEEEEDDQNEYEDEDIDEDEDDISEISEDSVESQDNEDEEWEDEDVEDDNDNDDNLEYEDDDDDNIKPDSKITKEQNKLRRQSLSELDEDSVQEYYSEESQISDENPHGYVREEDIMRYRKTKSEQKHEKLEELKNGTKEKWYQGPNKKKSEFASTSNKEKLKNKPLQMMRAKKVEQKNKESRIKSKIKDLKNKLGHVRSGKQAQRLKKQKIK</sequence>
<feature type="compositionally biased region" description="Basic and acidic residues" evidence="3">
    <location>
        <begin position="623"/>
        <end position="636"/>
    </location>
</feature>
<keyword evidence="1" id="KW-0653">Protein transport</keyword>
<dbReference type="EMBL" id="CAJJDN010000008">
    <property type="protein sequence ID" value="CAD8054780.1"/>
    <property type="molecule type" value="Genomic_DNA"/>
</dbReference>
<feature type="compositionally biased region" description="Basic residues" evidence="3">
    <location>
        <begin position="752"/>
        <end position="771"/>
    </location>
</feature>
<protein>
    <recommendedName>
        <fullName evidence="1">Protein SDA1</fullName>
    </recommendedName>
</protein>
<feature type="compositionally biased region" description="Basic and acidic residues" evidence="3">
    <location>
        <begin position="542"/>
        <end position="557"/>
    </location>
</feature>
<dbReference type="GO" id="GO:0005730">
    <property type="term" value="C:nucleolus"/>
    <property type="evidence" value="ECO:0007669"/>
    <property type="project" value="UniProtKB-SubCell"/>
</dbReference>
<dbReference type="InterPro" id="IPR027312">
    <property type="entry name" value="Sda1"/>
</dbReference>
<comment type="subcellular location">
    <subcellularLocation>
        <location evidence="1">Nucleus</location>
        <location evidence="1">Nucleolus</location>
    </subcellularLocation>
</comment>
<comment type="similarity">
    <text evidence="1">Belongs to the SDA1 family.</text>
</comment>
<comment type="caution">
    <text evidence="5">The sequence shown here is derived from an EMBL/GenBank/DDBJ whole genome shotgun (WGS) entry which is preliminary data.</text>
</comment>
<evidence type="ECO:0000256" key="2">
    <source>
        <dbReference type="SAM" id="Coils"/>
    </source>
</evidence>
<accession>A0A8S1KGX5</accession>
<proteinExistence type="inferred from homology"/>
<keyword evidence="2" id="KW-0175">Coiled coil</keyword>
<feature type="region of interest" description="Disordered" evidence="3">
    <location>
        <begin position="542"/>
        <end position="771"/>
    </location>
</feature>
<dbReference type="GO" id="GO:0000055">
    <property type="term" value="P:ribosomal large subunit export from nucleus"/>
    <property type="evidence" value="ECO:0007669"/>
    <property type="project" value="UniProtKB-UniRule"/>
</dbReference>
<keyword evidence="1" id="KW-0813">Transport</keyword>
<reference evidence="5" key="1">
    <citation type="submission" date="2021-01" db="EMBL/GenBank/DDBJ databases">
        <authorList>
            <consortium name="Genoscope - CEA"/>
            <person name="William W."/>
        </authorList>
    </citation>
    <scope>NUCLEOTIDE SEQUENCE</scope>
</reference>
<gene>
    <name evidence="5" type="ORF">PSON_ATCC_30995.1.T0080468</name>
</gene>
<dbReference type="GO" id="GO:0042273">
    <property type="term" value="P:ribosomal large subunit biogenesis"/>
    <property type="evidence" value="ECO:0007669"/>
    <property type="project" value="UniProtKB-UniRule"/>
</dbReference>
<dbReference type="Proteomes" id="UP000692954">
    <property type="component" value="Unassembled WGS sequence"/>
</dbReference>
<dbReference type="AlphaFoldDB" id="A0A8S1KGX5"/>
<dbReference type="OrthoDB" id="2196187at2759"/>
<keyword evidence="6" id="KW-1185">Reference proteome</keyword>
<feature type="compositionally biased region" description="Basic and acidic residues" evidence="3">
    <location>
        <begin position="731"/>
        <end position="751"/>
    </location>
</feature>
<evidence type="ECO:0000313" key="6">
    <source>
        <dbReference type="Proteomes" id="UP000692954"/>
    </source>
</evidence>
<comment type="function">
    <text evidence="1">Required for 60S pre-ribosomal subunits export to the cytoplasm.</text>
</comment>
<dbReference type="PANTHER" id="PTHR12730:SF0">
    <property type="entry name" value="PROTEIN SDA1 HOMOLOG"/>
    <property type="match status" value="1"/>
</dbReference>
<keyword evidence="1" id="KW-0539">Nucleus</keyword>
<feature type="domain" description="SDA1 N-terminal" evidence="4">
    <location>
        <begin position="78"/>
        <end position="442"/>
    </location>
</feature>
<evidence type="ECO:0000259" key="4">
    <source>
        <dbReference type="Pfam" id="PF08158"/>
    </source>
</evidence>
<dbReference type="GO" id="GO:0015031">
    <property type="term" value="P:protein transport"/>
    <property type="evidence" value="ECO:0007669"/>
    <property type="project" value="UniProtKB-KW"/>
</dbReference>